<keyword evidence="3" id="KW-1185">Reference proteome</keyword>
<sequence length="218" mass="22937">MRQLGTQSVKQPQQPTSHLPTVMSKLYLSFVRAGSTSPAYGMLDPPISSSLLSTASIRRKRVLGSEAAASRLVALDVGRDLSQRAAATAARGQVVLAAAAGDLESVTRVRARAPNPNGEHDVPDAAGEAHQDAEQERDRQGDSELHHAQTCQHLGQRDARAKGDHEAVGHAVLEAPAERGVPFADRDVRASGLGRGVLFDLNGVGLVGRGHGAKRGLT</sequence>
<proteinExistence type="predicted"/>
<dbReference type="Proteomes" id="UP001165083">
    <property type="component" value="Unassembled WGS sequence"/>
</dbReference>
<accession>A0A9W6TYE5</accession>
<evidence type="ECO:0000313" key="3">
    <source>
        <dbReference type="Proteomes" id="UP001165083"/>
    </source>
</evidence>
<protein>
    <submittedName>
        <fullName evidence="2">Unnamed protein product</fullName>
    </submittedName>
</protein>
<dbReference type="EMBL" id="BSXW01000538">
    <property type="protein sequence ID" value="GMF24998.1"/>
    <property type="molecule type" value="Genomic_DNA"/>
</dbReference>
<gene>
    <name evidence="2" type="ORF">Plil01_001028700</name>
</gene>
<feature type="region of interest" description="Disordered" evidence="1">
    <location>
        <begin position="113"/>
        <end position="146"/>
    </location>
</feature>
<dbReference type="OrthoDB" id="10580283at2759"/>
<name>A0A9W6TYE5_9STRA</name>
<reference evidence="2" key="1">
    <citation type="submission" date="2023-04" db="EMBL/GenBank/DDBJ databases">
        <title>Phytophthora lilii NBRC 32176.</title>
        <authorList>
            <person name="Ichikawa N."/>
            <person name="Sato H."/>
            <person name="Tonouchi N."/>
        </authorList>
    </citation>
    <scope>NUCLEOTIDE SEQUENCE</scope>
    <source>
        <strain evidence="2">NBRC 32176</strain>
    </source>
</reference>
<dbReference type="AlphaFoldDB" id="A0A9W6TYE5"/>
<organism evidence="2 3">
    <name type="scientific">Phytophthora lilii</name>
    <dbReference type="NCBI Taxonomy" id="2077276"/>
    <lineage>
        <taxon>Eukaryota</taxon>
        <taxon>Sar</taxon>
        <taxon>Stramenopiles</taxon>
        <taxon>Oomycota</taxon>
        <taxon>Peronosporomycetes</taxon>
        <taxon>Peronosporales</taxon>
        <taxon>Peronosporaceae</taxon>
        <taxon>Phytophthora</taxon>
    </lineage>
</organism>
<comment type="caution">
    <text evidence="2">The sequence shown here is derived from an EMBL/GenBank/DDBJ whole genome shotgun (WGS) entry which is preliminary data.</text>
</comment>
<evidence type="ECO:0000256" key="1">
    <source>
        <dbReference type="SAM" id="MobiDB-lite"/>
    </source>
</evidence>
<feature type="compositionally biased region" description="Basic and acidic residues" evidence="1">
    <location>
        <begin position="118"/>
        <end position="146"/>
    </location>
</feature>
<evidence type="ECO:0000313" key="2">
    <source>
        <dbReference type="EMBL" id="GMF24998.1"/>
    </source>
</evidence>